<feature type="compositionally biased region" description="Basic and acidic residues" evidence="1">
    <location>
        <begin position="316"/>
        <end position="357"/>
    </location>
</feature>
<protein>
    <submittedName>
        <fullName evidence="2">Uncharacterized protein</fullName>
    </submittedName>
</protein>
<evidence type="ECO:0000256" key="1">
    <source>
        <dbReference type="SAM" id="MobiDB-lite"/>
    </source>
</evidence>
<dbReference type="AlphaFoldDB" id="A0A5B0LXB7"/>
<organism evidence="2 3">
    <name type="scientific">Puccinia graminis f. sp. tritici</name>
    <dbReference type="NCBI Taxonomy" id="56615"/>
    <lineage>
        <taxon>Eukaryota</taxon>
        <taxon>Fungi</taxon>
        <taxon>Dikarya</taxon>
        <taxon>Basidiomycota</taxon>
        <taxon>Pucciniomycotina</taxon>
        <taxon>Pucciniomycetes</taxon>
        <taxon>Pucciniales</taxon>
        <taxon>Pucciniaceae</taxon>
        <taxon>Puccinia</taxon>
    </lineage>
</organism>
<feature type="compositionally biased region" description="Polar residues" evidence="1">
    <location>
        <begin position="358"/>
        <end position="368"/>
    </location>
</feature>
<comment type="caution">
    <text evidence="2">The sequence shown here is derived from an EMBL/GenBank/DDBJ whole genome shotgun (WGS) entry which is preliminary data.</text>
</comment>
<feature type="region of interest" description="Disordered" evidence="1">
    <location>
        <begin position="315"/>
        <end position="394"/>
    </location>
</feature>
<dbReference type="PANTHER" id="PTHR33069:SF3">
    <property type="entry name" value="DYNEIN HEAVY CHAIN TAIL DOMAIN-CONTAINING PROTEIN"/>
    <property type="match status" value="1"/>
</dbReference>
<dbReference type="Proteomes" id="UP000325313">
    <property type="component" value="Unassembled WGS sequence"/>
</dbReference>
<sequence length="599" mass="67696">MALRFLGRSPLAYGFELRAPGPAPMALPRSLPSLAGSLQATPVFSSGVESCFAIGQSTSLDTLLVGGQGGSTTYGWLRIRIIRLTSHLELSSAFIRMALRHLMCSAGFAQSVYDERRDVGLTNLLDIHSHLLPLFRDLIIQLVSSLEVVDFENQPIPELSLFPKFAALQHTMEQTVSAVVSVALRPDQPDIKEDGNRNDFKIFRTSCLLEDLEELQDLNRALFKVLWELIQGPTTIGDPVNNQVQNTDVGWWVIDDPNADDFWPTNPDLVANQDQLGNQEWFGNQDWVIGNQDWVIGNQDWPVIGNQDRAVIGNQDRADNQDMGANRDRAGNQDMGNRDRADNQDGLEDLDRERDQNWEGNDNSSSEQGPEDGDAQKTESSGKEESWTSKKKQEMVSRATMSINFIDATIRRCKQSDFALLHKPWQAAIQVIDHALSFFYERSGNSLSRRDGIARLTRSATALMKVTRVFYNRLSNTSTHLLPFTLPHDVSTDELEWMLWNTAPLARTIDDALFPILYEINCAERIFHRQYILQRTVGEMRNEFTAACEFLKKYLVPLSPKAGYPSSAPFVFDDYFRDLKDQFHLACDNTIELTDKVKD</sequence>
<evidence type="ECO:0000313" key="2">
    <source>
        <dbReference type="EMBL" id="KAA1068470.1"/>
    </source>
</evidence>
<accession>A0A5B0LXB7</accession>
<evidence type="ECO:0000313" key="3">
    <source>
        <dbReference type="Proteomes" id="UP000325313"/>
    </source>
</evidence>
<name>A0A5B0LXB7_PUCGR</name>
<gene>
    <name evidence="2" type="ORF">PGTUg99_024428</name>
</gene>
<proteinExistence type="predicted"/>
<reference evidence="2 3" key="1">
    <citation type="submission" date="2019-05" db="EMBL/GenBank/DDBJ databases">
        <title>Emergence of the Ug99 lineage of the wheat stem rust pathogen through somatic hybridization.</title>
        <authorList>
            <person name="Li F."/>
            <person name="Upadhyaya N.M."/>
            <person name="Sperschneider J."/>
            <person name="Matny O."/>
            <person name="Nguyen-Phuc H."/>
            <person name="Mago R."/>
            <person name="Raley C."/>
            <person name="Miller M.E."/>
            <person name="Silverstein K.A.T."/>
            <person name="Henningsen E."/>
            <person name="Hirsch C.D."/>
            <person name="Visser B."/>
            <person name="Pretorius Z.A."/>
            <person name="Steffenson B.J."/>
            <person name="Schwessinger B."/>
            <person name="Dodds P.N."/>
            <person name="Figueroa M."/>
        </authorList>
    </citation>
    <scope>NUCLEOTIDE SEQUENCE [LARGE SCALE GENOMIC DNA]</scope>
    <source>
        <strain evidence="2 3">Ug99</strain>
    </source>
</reference>
<feature type="compositionally biased region" description="Basic and acidic residues" evidence="1">
    <location>
        <begin position="374"/>
        <end position="394"/>
    </location>
</feature>
<dbReference type="EMBL" id="VDEP01000505">
    <property type="protein sequence ID" value="KAA1068470.1"/>
    <property type="molecule type" value="Genomic_DNA"/>
</dbReference>
<dbReference type="PANTHER" id="PTHR33069">
    <property type="entry name" value="CHROMOSOME 7, WHOLE GENOME SHOTGUN SEQUENCE-RELATED"/>
    <property type="match status" value="1"/>
</dbReference>